<accession>A0A6B9ZEP4</accession>
<keyword evidence="2" id="KW-1185">Reference proteome</keyword>
<name>A0A6B9ZEP4_9BACT</name>
<dbReference type="KEGG" id="chih:GWR21_05210"/>
<organism evidence="1 2">
    <name type="scientific">Chitinophaga agri</name>
    <dbReference type="NCBI Taxonomy" id="2703787"/>
    <lineage>
        <taxon>Bacteria</taxon>
        <taxon>Pseudomonadati</taxon>
        <taxon>Bacteroidota</taxon>
        <taxon>Chitinophagia</taxon>
        <taxon>Chitinophagales</taxon>
        <taxon>Chitinophagaceae</taxon>
        <taxon>Chitinophaga</taxon>
    </lineage>
</organism>
<gene>
    <name evidence="1" type="ORF">GWR21_05210</name>
</gene>
<proteinExistence type="predicted"/>
<protein>
    <submittedName>
        <fullName evidence="1">Uncharacterized protein</fullName>
    </submittedName>
</protein>
<dbReference type="AlphaFoldDB" id="A0A6B9ZEP4"/>
<reference evidence="1 2" key="1">
    <citation type="submission" date="2020-01" db="EMBL/GenBank/DDBJ databases">
        <title>Complete genome sequence of Chitinophaga sp. H33E-04 isolated from quinoa roots.</title>
        <authorList>
            <person name="Weon H.-Y."/>
            <person name="Lee S.A."/>
        </authorList>
    </citation>
    <scope>NUCLEOTIDE SEQUENCE [LARGE SCALE GENOMIC DNA]</scope>
    <source>
        <strain evidence="1 2">H33E-04</strain>
    </source>
</reference>
<evidence type="ECO:0000313" key="2">
    <source>
        <dbReference type="Proteomes" id="UP000476411"/>
    </source>
</evidence>
<sequence>MKYPFILHYLSSIYKQLFGRLSEGSGVFYYVTRRLTDGLPAVPSTLRRPALHFHASYSSVTHLY</sequence>
<dbReference type="EMBL" id="CP048113">
    <property type="protein sequence ID" value="QHS59013.1"/>
    <property type="molecule type" value="Genomic_DNA"/>
</dbReference>
<dbReference type="RefSeq" id="WP_162330715.1">
    <property type="nucleotide sequence ID" value="NZ_CP048113.1"/>
</dbReference>
<dbReference type="Proteomes" id="UP000476411">
    <property type="component" value="Chromosome"/>
</dbReference>
<evidence type="ECO:0000313" key="1">
    <source>
        <dbReference type="EMBL" id="QHS59013.1"/>
    </source>
</evidence>